<keyword evidence="1" id="KW-0732">Signal</keyword>
<keyword evidence="3" id="KW-1185">Reference proteome</keyword>
<name>A0A6A5UL87_9PLEO</name>
<accession>A0A6A5UL87</accession>
<feature type="chain" id="PRO_5025688807" description="EthD domain-containing protein" evidence="1">
    <location>
        <begin position="20"/>
        <end position="167"/>
    </location>
</feature>
<sequence length="167" mass="18108">MLSTFFRNTVLLLSTVVSATVTKQPRDFFINTYTYDATITKPLTDPSAAFTQVFGGIASMVIEKGPAWANSVVSVEEEAAKFFATQTAISIPSEVLATEIMTVYTEAPDWYTKLPDKVHDALEFQNGVRHEVMEKTLEKLQDNGALGNVVGVEAGIIATALACLALL</sequence>
<evidence type="ECO:0000313" key="2">
    <source>
        <dbReference type="EMBL" id="KAF1965498.1"/>
    </source>
</evidence>
<evidence type="ECO:0000256" key="1">
    <source>
        <dbReference type="SAM" id="SignalP"/>
    </source>
</evidence>
<dbReference type="AlphaFoldDB" id="A0A6A5UL87"/>
<dbReference type="Proteomes" id="UP000800036">
    <property type="component" value="Unassembled WGS sequence"/>
</dbReference>
<evidence type="ECO:0000313" key="3">
    <source>
        <dbReference type="Proteomes" id="UP000800036"/>
    </source>
</evidence>
<proteinExistence type="predicted"/>
<gene>
    <name evidence="2" type="ORF">BU23DRAFT_574851</name>
</gene>
<reference evidence="2" key="1">
    <citation type="journal article" date="2020" name="Stud. Mycol.">
        <title>101 Dothideomycetes genomes: a test case for predicting lifestyles and emergence of pathogens.</title>
        <authorList>
            <person name="Haridas S."/>
            <person name="Albert R."/>
            <person name="Binder M."/>
            <person name="Bloem J."/>
            <person name="Labutti K."/>
            <person name="Salamov A."/>
            <person name="Andreopoulos B."/>
            <person name="Baker S."/>
            <person name="Barry K."/>
            <person name="Bills G."/>
            <person name="Bluhm B."/>
            <person name="Cannon C."/>
            <person name="Castanera R."/>
            <person name="Culley D."/>
            <person name="Daum C."/>
            <person name="Ezra D."/>
            <person name="Gonzalez J."/>
            <person name="Henrissat B."/>
            <person name="Kuo A."/>
            <person name="Liang C."/>
            <person name="Lipzen A."/>
            <person name="Lutzoni F."/>
            <person name="Magnuson J."/>
            <person name="Mondo S."/>
            <person name="Nolan M."/>
            <person name="Ohm R."/>
            <person name="Pangilinan J."/>
            <person name="Park H.-J."/>
            <person name="Ramirez L."/>
            <person name="Alfaro M."/>
            <person name="Sun H."/>
            <person name="Tritt A."/>
            <person name="Yoshinaga Y."/>
            <person name="Zwiers L.-H."/>
            <person name="Turgeon B."/>
            <person name="Goodwin S."/>
            <person name="Spatafora J."/>
            <person name="Crous P."/>
            <person name="Grigoriev I."/>
        </authorList>
    </citation>
    <scope>NUCLEOTIDE SEQUENCE</scope>
    <source>
        <strain evidence="2">CBS 107.79</strain>
    </source>
</reference>
<evidence type="ECO:0008006" key="4">
    <source>
        <dbReference type="Google" id="ProtNLM"/>
    </source>
</evidence>
<organism evidence="2 3">
    <name type="scientific">Bimuria novae-zelandiae CBS 107.79</name>
    <dbReference type="NCBI Taxonomy" id="1447943"/>
    <lineage>
        <taxon>Eukaryota</taxon>
        <taxon>Fungi</taxon>
        <taxon>Dikarya</taxon>
        <taxon>Ascomycota</taxon>
        <taxon>Pezizomycotina</taxon>
        <taxon>Dothideomycetes</taxon>
        <taxon>Pleosporomycetidae</taxon>
        <taxon>Pleosporales</taxon>
        <taxon>Massarineae</taxon>
        <taxon>Didymosphaeriaceae</taxon>
        <taxon>Bimuria</taxon>
    </lineage>
</organism>
<protein>
    <recommendedName>
        <fullName evidence="4">EthD domain-containing protein</fullName>
    </recommendedName>
</protein>
<feature type="signal peptide" evidence="1">
    <location>
        <begin position="1"/>
        <end position="19"/>
    </location>
</feature>
<dbReference type="EMBL" id="ML976761">
    <property type="protein sequence ID" value="KAF1965498.1"/>
    <property type="molecule type" value="Genomic_DNA"/>
</dbReference>